<keyword evidence="2" id="KW-0812">Transmembrane</keyword>
<feature type="transmembrane region" description="Helical" evidence="2">
    <location>
        <begin position="29"/>
        <end position="48"/>
    </location>
</feature>
<dbReference type="InterPro" id="IPR005182">
    <property type="entry name" value="YdbS-like_PH"/>
</dbReference>
<feature type="region of interest" description="Disordered" evidence="1">
    <location>
        <begin position="159"/>
        <end position="220"/>
    </location>
</feature>
<feature type="compositionally biased region" description="Low complexity" evidence="1">
    <location>
        <begin position="164"/>
        <end position="176"/>
    </location>
</feature>
<accession>A0A1I4WE03</accession>
<dbReference type="Proteomes" id="UP000199614">
    <property type="component" value="Unassembled WGS sequence"/>
</dbReference>
<dbReference type="PANTHER" id="PTHR37938">
    <property type="entry name" value="BLL0215 PROTEIN"/>
    <property type="match status" value="1"/>
</dbReference>
<dbReference type="RefSeq" id="WP_093340683.1">
    <property type="nucleotide sequence ID" value="NZ_FOUY01000008.1"/>
</dbReference>
<feature type="compositionally biased region" description="Basic and acidic residues" evidence="1">
    <location>
        <begin position="209"/>
        <end position="220"/>
    </location>
</feature>
<organism evidence="4 5">
    <name type="scientific">Pseudonocardia ammonioxydans</name>
    <dbReference type="NCBI Taxonomy" id="260086"/>
    <lineage>
        <taxon>Bacteria</taxon>
        <taxon>Bacillati</taxon>
        <taxon>Actinomycetota</taxon>
        <taxon>Actinomycetes</taxon>
        <taxon>Pseudonocardiales</taxon>
        <taxon>Pseudonocardiaceae</taxon>
        <taxon>Pseudonocardia</taxon>
    </lineage>
</organism>
<feature type="domain" description="YdbS-like PH" evidence="3">
    <location>
        <begin position="78"/>
        <end position="151"/>
    </location>
</feature>
<evidence type="ECO:0000259" key="3">
    <source>
        <dbReference type="Pfam" id="PF03703"/>
    </source>
</evidence>
<dbReference type="EMBL" id="FOUY01000008">
    <property type="protein sequence ID" value="SFN11436.1"/>
    <property type="molecule type" value="Genomic_DNA"/>
</dbReference>
<feature type="compositionally biased region" description="Basic and acidic residues" evidence="1">
    <location>
        <begin position="177"/>
        <end position="198"/>
    </location>
</feature>
<sequence length="220" mass="24329">MAFPDDALDDDERVVLHGHPHWRLCLRPAAALLLVSALAGFAGAVVRLQPWAPYAWALLGALAALAVTRWTVVPIARWRCSHLVVTNLRLLVREGVVTRDGLDVPVERIDAVRVRMGPAGRLAGYGSLLLDVAGERLRFDDVPRVERVQARLHREIGRADTARRAAAQETQRTSARGHADAVVRERMSRERMGRRDQQDPQGRGTADPSPERAVPERTAS</sequence>
<evidence type="ECO:0000313" key="5">
    <source>
        <dbReference type="Proteomes" id="UP000199614"/>
    </source>
</evidence>
<feature type="transmembrane region" description="Helical" evidence="2">
    <location>
        <begin position="54"/>
        <end position="72"/>
    </location>
</feature>
<dbReference type="Pfam" id="PF03703">
    <property type="entry name" value="bPH_2"/>
    <property type="match status" value="1"/>
</dbReference>
<evidence type="ECO:0000313" key="4">
    <source>
        <dbReference type="EMBL" id="SFN11436.1"/>
    </source>
</evidence>
<proteinExistence type="predicted"/>
<dbReference type="AlphaFoldDB" id="A0A1I4WE03"/>
<dbReference type="STRING" id="260086.SAMN05216207_100857"/>
<name>A0A1I4WE03_PSUAM</name>
<keyword evidence="2" id="KW-1133">Transmembrane helix</keyword>
<keyword evidence="5" id="KW-1185">Reference proteome</keyword>
<gene>
    <name evidence="4" type="ORF">SAMN05216207_100857</name>
</gene>
<keyword evidence="2" id="KW-0472">Membrane</keyword>
<evidence type="ECO:0000256" key="1">
    <source>
        <dbReference type="SAM" id="MobiDB-lite"/>
    </source>
</evidence>
<dbReference type="PANTHER" id="PTHR37938:SF1">
    <property type="entry name" value="BLL0215 PROTEIN"/>
    <property type="match status" value="1"/>
</dbReference>
<reference evidence="4 5" key="1">
    <citation type="submission" date="2016-10" db="EMBL/GenBank/DDBJ databases">
        <authorList>
            <person name="de Groot N.N."/>
        </authorList>
    </citation>
    <scope>NUCLEOTIDE SEQUENCE [LARGE SCALE GENOMIC DNA]</scope>
    <source>
        <strain evidence="4 5">CGMCC 4.1877</strain>
    </source>
</reference>
<evidence type="ECO:0000256" key="2">
    <source>
        <dbReference type="SAM" id="Phobius"/>
    </source>
</evidence>
<dbReference type="OrthoDB" id="4350422at2"/>
<protein>
    <submittedName>
        <fullName evidence="4">Membrane protein YdbS, contains bPH2 (Pleckstrin homology) domain</fullName>
    </submittedName>
</protein>